<keyword evidence="1" id="KW-0472">Membrane</keyword>
<protein>
    <submittedName>
        <fullName evidence="2">Uncharacterized protein</fullName>
    </submittedName>
</protein>
<proteinExistence type="predicted"/>
<feature type="transmembrane region" description="Helical" evidence="1">
    <location>
        <begin position="17"/>
        <end position="33"/>
    </location>
</feature>
<keyword evidence="1" id="KW-1133">Transmembrane helix</keyword>
<dbReference type="EMBL" id="BK016147">
    <property type="protein sequence ID" value="DAF98443.1"/>
    <property type="molecule type" value="Genomic_DNA"/>
</dbReference>
<reference evidence="2" key="1">
    <citation type="journal article" date="2021" name="Proc. Natl. Acad. Sci. U.S.A.">
        <title>A Catalog of Tens of Thousands of Viruses from Human Metagenomes Reveals Hidden Associations with Chronic Diseases.</title>
        <authorList>
            <person name="Tisza M.J."/>
            <person name="Buck C.B."/>
        </authorList>
    </citation>
    <scope>NUCLEOTIDE SEQUENCE</scope>
    <source>
        <strain evidence="2">Ctwfx1</strain>
    </source>
</reference>
<evidence type="ECO:0000313" key="2">
    <source>
        <dbReference type="EMBL" id="DAF98443.1"/>
    </source>
</evidence>
<name>A0A8S5UVG7_9CAUD</name>
<keyword evidence="1" id="KW-0812">Transmembrane</keyword>
<evidence type="ECO:0000256" key="1">
    <source>
        <dbReference type="SAM" id="Phobius"/>
    </source>
</evidence>
<organism evidence="2">
    <name type="scientific">Siphoviridae sp. ctwfx1</name>
    <dbReference type="NCBI Taxonomy" id="2825732"/>
    <lineage>
        <taxon>Viruses</taxon>
        <taxon>Duplodnaviria</taxon>
        <taxon>Heunggongvirae</taxon>
        <taxon>Uroviricota</taxon>
        <taxon>Caudoviricetes</taxon>
    </lineage>
</organism>
<accession>A0A8S5UVG7</accession>
<sequence length="37" mass="3951">MKQVVPPKGGDRMSTEATIALLMLVIAAIKLGIDLKK</sequence>